<dbReference type="SFLD" id="SFLDG01386">
    <property type="entry name" value="main_SPASM_domain-containing"/>
    <property type="match status" value="1"/>
</dbReference>
<dbReference type="PANTHER" id="PTHR43273:SF3">
    <property type="entry name" value="ANAEROBIC SULFATASE-MATURATING ENZYME HOMOLOG ASLB-RELATED"/>
    <property type="match status" value="1"/>
</dbReference>
<name>A0ABS3JIH5_9BACT</name>
<dbReference type="RefSeq" id="WP_207329192.1">
    <property type="nucleotide sequence ID" value="NZ_JAFMYW010000003.1"/>
</dbReference>
<dbReference type="InterPro" id="IPR023867">
    <property type="entry name" value="Sulphatase_maturase_rSAM"/>
</dbReference>
<evidence type="ECO:0000256" key="6">
    <source>
        <dbReference type="ARBA" id="ARBA00023601"/>
    </source>
</evidence>
<dbReference type="PANTHER" id="PTHR43273">
    <property type="entry name" value="ANAEROBIC SULFATASE-MATURATING ENZYME HOMOLOG ASLB-RELATED"/>
    <property type="match status" value="1"/>
</dbReference>
<dbReference type="CDD" id="cd01335">
    <property type="entry name" value="Radical_SAM"/>
    <property type="match status" value="1"/>
</dbReference>
<dbReference type="InterPro" id="IPR007197">
    <property type="entry name" value="rSAM"/>
</dbReference>
<dbReference type="Proteomes" id="UP000664628">
    <property type="component" value="Unassembled WGS sequence"/>
</dbReference>
<dbReference type="SFLD" id="SFLDG01384">
    <property type="entry name" value="thioether_bond_formation_requi"/>
    <property type="match status" value="1"/>
</dbReference>
<keyword evidence="4" id="KW-0408">Iron</keyword>
<keyword evidence="2" id="KW-0949">S-adenosyl-L-methionine</keyword>
<dbReference type="NCBIfam" id="TIGR04085">
    <property type="entry name" value="rSAM_more_4Fe4S"/>
    <property type="match status" value="1"/>
</dbReference>
<evidence type="ECO:0000256" key="2">
    <source>
        <dbReference type="ARBA" id="ARBA00022691"/>
    </source>
</evidence>
<evidence type="ECO:0000259" key="7">
    <source>
        <dbReference type="Pfam" id="PF04055"/>
    </source>
</evidence>
<evidence type="ECO:0000256" key="1">
    <source>
        <dbReference type="ARBA" id="ARBA00001966"/>
    </source>
</evidence>
<dbReference type="InterPro" id="IPR023885">
    <property type="entry name" value="4Fe4S-binding_SPASM_dom"/>
</dbReference>
<proteinExistence type="inferred from homology"/>
<evidence type="ECO:0000256" key="3">
    <source>
        <dbReference type="ARBA" id="ARBA00022723"/>
    </source>
</evidence>
<keyword evidence="3" id="KW-0479">Metal-binding</keyword>
<dbReference type="Pfam" id="PF04055">
    <property type="entry name" value="Radical_SAM"/>
    <property type="match status" value="1"/>
</dbReference>
<gene>
    <name evidence="8" type="ORF">J2I46_11515</name>
</gene>
<comment type="cofactor">
    <cofactor evidence="1">
        <name>[4Fe-4S] cluster</name>
        <dbReference type="ChEBI" id="CHEBI:49883"/>
    </cofactor>
</comment>
<sequence length="445" mass="49437">MMTATPIQSPHLLLRPVEDGYFYAVNCAHPHSLRLLNQAQYGLLNAVDSQTDTAVLAEGLGLAPDMVDGFFRLLAQTELIRFDDQFSQPTKPDRVSSLNFWIHTTNRCNLSCGYCYIGTLNTSGGMSAAVQQQLLHKLVETVQRRGLASVKFRLAGGEPLTQFKAWQAFIPQVRERLAEVGCGLDVSFLTNLTILNDDIIGFAKAQHISFGVSLDGEGAYHDATRSLRPGIGTFDRVDANLRTLLANNIPVSTSTVINNANLAGLPDLTRYLINLDIPFRYSIVKGEAIDAGLLDHYLTEAYAIMFEAIEEGWRFSQRHQFCDLKPNELGFQTCASGFSGGAVYVDGTVNYCHTHVGDTAKQAHSIFDEGLDLVDMIQAVSHYEGPRSTDCQTCRYKSVCTSGCPVYRVDGKDPQCSLYHQFIPLIYDLQAKERLQLLHEYQMMQ</sequence>
<dbReference type="Gene3D" id="3.20.20.70">
    <property type="entry name" value="Aldolase class I"/>
    <property type="match status" value="1"/>
</dbReference>
<keyword evidence="9" id="KW-1185">Reference proteome</keyword>
<dbReference type="InterPro" id="IPR013785">
    <property type="entry name" value="Aldolase_TIM"/>
</dbReference>
<organism evidence="8 9">
    <name type="scientific">Fibrella forsythiae</name>
    <dbReference type="NCBI Taxonomy" id="2817061"/>
    <lineage>
        <taxon>Bacteria</taxon>
        <taxon>Pseudomonadati</taxon>
        <taxon>Bacteroidota</taxon>
        <taxon>Cytophagia</taxon>
        <taxon>Cytophagales</taxon>
        <taxon>Spirosomataceae</taxon>
        <taxon>Fibrella</taxon>
    </lineage>
</organism>
<comment type="caution">
    <text evidence="8">The sequence shown here is derived from an EMBL/GenBank/DDBJ whole genome shotgun (WGS) entry which is preliminary data.</text>
</comment>
<protein>
    <submittedName>
        <fullName evidence="8">Radical SAM protein</fullName>
    </submittedName>
</protein>
<comment type="similarity">
    <text evidence="6">Belongs to the radical SAM superfamily. Anaerobic sulfatase-maturating enzyme family.</text>
</comment>
<evidence type="ECO:0000313" key="9">
    <source>
        <dbReference type="Proteomes" id="UP000664628"/>
    </source>
</evidence>
<dbReference type="SUPFAM" id="SSF102114">
    <property type="entry name" value="Radical SAM enzymes"/>
    <property type="match status" value="1"/>
</dbReference>
<dbReference type="SFLD" id="SFLDS00029">
    <property type="entry name" value="Radical_SAM"/>
    <property type="match status" value="1"/>
</dbReference>
<evidence type="ECO:0000313" key="8">
    <source>
        <dbReference type="EMBL" id="MBO0949213.1"/>
    </source>
</evidence>
<dbReference type="SFLD" id="SFLDG01067">
    <property type="entry name" value="SPASM/twitch_domain_containing"/>
    <property type="match status" value="1"/>
</dbReference>
<dbReference type="InterPro" id="IPR058240">
    <property type="entry name" value="rSAM_sf"/>
</dbReference>
<evidence type="ECO:0000256" key="5">
    <source>
        <dbReference type="ARBA" id="ARBA00023014"/>
    </source>
</evidence>
<accession>A0ABS3JIH5</accession>
<reference evidence="8 9" key="1">
    <citation type="submission" date="2021-03" db="EMBL/GenBank/DDBJ databases">
        <title>Fibrella sp. HMF5405 genome sequencing and assembly.</title>
        <authorList>
            <person name="Kang H."/>
            <person name="Kim H."/>
            <person name="Bae S."/>
            <person name="Joh K."/>
        </authorList>
    </citation>
    <scope>NUCLEOTIDE SEQUENCE [LARGE SCALE GENOMIC DNA]</scope>
    <source>
        <strain evidence="8 9">HMF5405</strain>
    </source>
</reference>
<keyword evidence="5" id="KW-0411">Iron-sulfur</keyword>
<dbReference type="EMBL" id="JAFMYW010000003">
    <property type="protein sequence ID" value="MBO0949213.1"/>
    <property type="molecule type" value="Genomic_DNA"/>
</dbReference>
<evidence type="ECO:0000256" key="4">
    <source>
        <dbReference type="ARBA" id="ARBA00023004"/>
    </source>
</evidence>
<feature type="domain" description="Radical SAM core" evidence="7">
    <location>
        <begin position="103"/>
        <end position="262"/>
    </location>
</feature>